<sequence>MGKNISPLLQKELQNLDKDADTRRSAMKTLKSYVKELDSKTIPSFLAQVSESNESKAASGEHTISLYEVLARAHGRKIVPQIHNIMSTILKTLTSSAGSFPLHQACSKVVPAIARYAIDPTTPDEEKLKIILSLSRPLSEALMGFPESLTSGAALCLKALVESDNWKFAHDEVVNDICLRVTSALEDKSTQTSPHMGLVIALCKHNSLILQPYARSLMRSGVEIMRNGVADGASQKQLNVVQMMNLLLKSIDSESFCSELPRTIEVLEKCRVDKLPFVRIAINEALQTARTILVSKGLAHDGFGHENSTTGSNVFDTEDYGMRKSLWRLPNGSSIGNYNIRSPRYASPESQCVVSFNNSPTSSVQSTSNSVFNRSVSRKLWKSDKGGVDVSLKDGISASSFERRKFEMGSLRNFSERDFEESRNVGFSETGEDNTEEFSGFEFTAISPKSGVGSSTPSPQRPQSQLTIDDIQIFSTPRKLMKFLQETNTPDSKLSESPAKECGNKSFHAKDSTPRRVPSDKREEKNSEISSVLSWQSDRVEPASNGRACGSESVASTNNGCEGTGVRALTQMDVGKKTLINSGTKERKFLRIMLSVVGGIWLIIPLAFLASGWIESGEGYDNLVPT</sequence>
<organism evidence="4 5">
    <name type="scientific">Amborella trichopoda</name>
    <dbReference type="NCBI Taxonomy" id="13333"/>
    <lineage>
        <taxon>Eukaryota</taxon>
        <taxon>Viridiplantae</taxon>
        <taxon>Streptophyta</taxon>
        <taxon>Embryophyta</taxon>
        <taxon>Tracheophyta</taxon>
        <taxon>Spermatophyta</taxon>
        <taxon>Magnoliopsida</taxon>
        <taxon>Amborellales</taxon>
        <taxon>Amborellaceae</taxon>
        <taxon>Amborella</taxon>
    </lineage>
</organism>
<feature type="domain" description="TORTIFOLIA1/SINE1-2 N-terminal" evidence="3">
    <location>
        <begin position="18"/>
        <end position="288"/>
    </location>
</feature>
<dbReference type="InterPro" id="IPR057600">
    <property type="entry name" value="TORTIFOLIA1/SINE1-2_N"/>
</dbReference>
<dbReference type="GO" id="GO:0032797">
    <property type="term" value="C:SMN complex"/>
    <property type="evidence" value="ECO:0000318"/>
    <property type="project" value="GO_Central"/>
</dbReference>
<dbReference type="InterPro" id="IPR033337">
    <property type="entry name" value="TORTIFOLIA1/SINE1-2"/>
</dbReference>
<proteinExistence type="predicted"/>
<feature type="compositionally biased region" description="Polar residues" evidence="1">
    <location>
        <begin position="528"/>
        <end position="537"/>
    </location>
</feature>
<dbReference type="HOGENOM" id="CLU_028938_0_0_1"/>
<gene>
    <name evidence="4" type="ORF">AMTR_s00004p00079090</name>
</gene>
<dbReference type="GO" id="GO:0005634">
    <property type="term" value="C:nucleus"/>
    <property type="evidence" value="ECO:0000318"/>
    <property type="project" value="GO_Central"/>
</dbReference>
<dbReference type="GO" id="GO:0005874">
    <property type="term" value="C:microtubule"/>
    <property type="evidence" value="ECO:0007669"/>
    <property type="project" value="InterPro"/>
</dbReference>
<dbReference type="GO" id="GO:0000387">
    <property type="term" value="P:spliceosomal snRNP assembly"/>
    <property type="evidence" value="ECO:0000318"/>
    <property type="project" value="GO_Central"/>
</dbReference>
<keyword evidence="2" id="KW-0472">Membrane</keyword>
<dbReference type="SUPFAM" id="SSF48371">
    <property type="entry name" value="ARM repeat"/>
    <property type="match status" value="1"/>
</dbReference>
<dbReference type="PANTHER" id="PTHR31355:SF4">
    <property type="entry name" value="TOG DOMAIN-CONTAINING PROTEIN"/>
    <property type="match status" value="1"/>
</dbReference>
<dbReference type="OrthoDB" id="611190at2759"/>
<reference evidence="4" key="1">
    <citation type="submission" date="2013-08" db="EMBL/GenBank/DDBJ databases">
        <authorList>
            <person name="Albert V.A."/>
            <person name="Barbazuk W.B."/>
            <person name="Chamala S."/>
            <person name="Chanderbali A.S."/>
            <person name="dePamphilis C.W."/>
            <person name="Der J.P."/>
            <person name="Estill J.C."/>
            <person name="Leebens-Mack J."/>
            <person name="Ma H."/>
            <person name="Palmer J.D."/>
            <person name="Rounsley S."/>
            <person name="Sankoff D."/>
            <person name="Schuster S.C."/>
            <person name="Soltis D.E."/>
            <person name="Soltis P.S."/>
            <person name="Wessler S.R."/>
            <person name="Wing R.A."/>
        </authorList>
    </citation>
    <scope>NUCLEOTIDE SEQUENCE</scope>
    <source>
        <tissue evidence="4">Leaf</tissue>
    </source>
</reference>
<dbReference type="GO" id="GO:0008017">
    <property type="term" value="F:microtubule binding"/>
    <property type="evidence" value="ECO:0007669"/>
    <property type="project" value="InterPro"/>
</dbReference>
<accession>W1NDV4</accession>
<keyword evidence="2" id="KW-0812">Transmembrane</keyword>
<dbReference type="eggNOG" id="ENOG502QQPA">
    <property type="taxonomic scope" value="Eukaryota"/>
</dbReference>
<feature type="transmembrane region" description="Helical" evidence="2">
    <location>
        <begin position="592"/>
        <end position="614"/>
    </location>
</feature>
<evidence type="ECO:0000313" key="4">
    <source>
        <dbReference type="EMBL" id="ERM93546.1"/>
    </source>
</evidence>
<evidence type="ECO:0000259" key="3">
    <source>
        <dbReference type="Pfam" id="PF24714"/>
    </source>
</evidence>
<dbReference type="EMBL" id="KI397628">
    <property type="protein sequence ID" value="ERM93546.1"/>
    <property type="molecule type" value="Genomic_DNA"/>
</dbReference>
<dbReference type="Pfam" id="PF24714">
    <property type="entry name" value="TOR1L1_N"/>
    <property type="match status" value="1"/>
</dbReference>
<evidence type="ECO:0000256" key="1">
    <source>
        <dbReference type="SAM" id="MobiDB-lite"/>
    </source>
</evidence>
<dbReference type="STRING" id="13333.W1NDV4"/>
<protein>
    <recommendedName>
        <fullName evidence="3">TORTIFOLIA1/SINE1-2 N-terminal domain-containing protein</fullName>
    </recommendedName>
</protein>
<feature type="compositionally biased region" description="Low complexity" evidence="1">
    <location>
        <begin position="454"/>
        <end position="465"/>
    </location>
</feature>
<keyword evidence="2" id="KW-1133">Transmembrane helix</keyword>
<keyword evidence="5" id="KW-1185">Reference proteome</keyword>
<feature type="region of interest" description="Disordered" evidence="1">
    <location>
        <begin position="487"/>
        <end position="560"/>
    </location>
</feature>
<dbReference type="Proteomes" id="UP000017836">
    <property type="component" value="Unassembled WGS sequence"/>
</dbReference>
<dbReference type="AlphaFoldDB" id="W1NDV4"/>
<dbReference type="Gramene" id="ERM93546">
    <property type="protein sequence ID" value="ERM93546"/>
    <property type="gene ID" value="AMTR_s00004p00079090"/>
</dbReference>
<dbReference type="SMR" id="W1NDV4"/>
<evidence type="ECO:0000256" key="2">
    <source>
        <dbReference type="SAM" id="Phobius"/>
    </source>
</evidence>
<name>W1NDV4_AMBTC</name>
<feature type="region of interest" description="Disordered" evidence="1">
    <location>
        <begin position="446"/>
        <end position="468"/>
    </location>
</feature>
<dbReference type="OMA" id="WINSQEE"/>
<evidence type="ECO:0000313" key="5">
    <source>
        <dbReference type="Proteomes" id="UP000017836"/>
    </source>
</evidence>
<feature type="compositionally biased region" description="Basic and acidic residues" evidence="1">
    <location>
        <begin position="498"/>
        <end position="527"/>
    </location>
</feature>
<dbReference type="InterPro" id="IPR016024">
    <property type="entry name" value="ARM-type_fold"/>
</dbReference>
<dbReference type="PANTHER" id="PTHR31355">
    <property type="entry name" value="MICROTUBULE-ASSOCIATED PROTEIN TORTIFOLIA1"/>
    <property type="match status" value="1"/>
</dbReference>